<evidence type="ECO:0000313" key="1">
    <source>
        <dbReference type="EMBL" id="XBO40128.1"/>
    </source>
</evidence>
<sequence>MHRLNIRAAELSMMAAETSFASAITIAARAPILLGPQDAKAQAETHRMLAEKVEASIEGFVAAQVAFATFWAGAFFGAVREPADFAHGFADIATAATAPMSRRARANAKRLVKPAR</sequence>
<organism evidence="1">
    <name type="scientific">Alsobacter sp. KACC 23698</name>
    <dbReference type="NCBI Taxonomy" id="3149229"/>
    <lineage>
        <taxon>Bacteria</taxon>
        <taxon>Pseudomonadati</taxon>
        <taxon>Pseudomonadota</taxon>
        <taxon>Alphaproteobacteria</taxon>
        <taxon>Hyphomicrobiales</taxon>
        <taxon>Alsobacteraceae</taxon>
        <taxon>Alsobacter</taxon>
    </lineage>
</organism>
<dbReference type="RefSeq" id="WP_406856983.1">
    <property type="nucleotide sequence ID" value="NZ_CP157484.1"/>
</dbReference>
<reference evidence="1" key="1">
    <citation type="submission" date="2024-05" db="EMBL/GenBank/DDBJ databases">
        <authorList>
            <person name="Kim S."/>
            <person name="Heo J."/>
            <person name="Choi H."/>
            <person name="Choi Y."/>
            <person name="Kwon S.-W."/>
            <person name="Kim Y."/>
        </authorList>
    </citation>
    <scope>NUCLEOTIDE SEQUENCE</scope>
    <source>
        <strain evidence="1">KACC 23698</strain>
    </source>
</reference>
<evidence type="ECO:0008006" key="2">
    <source>
        <dbReference type="Google" id="ProtNLM"/>
    </source>
</evidence>
<proteinExistence type="predicted"/>
<gene>
    <name evidence="1" type="ORF">ABEG18_04935</name>
</gene>
<name>A0AAU7JIP4_9HYPH</name>
<protein>
    <recommendedName>
        <fullName evidence="2">Phasin family protein</fullName>
    </recommendedName>
</protein>
<accession>A0AAU7JIP4</accession>
<dbReference type="EMBL" id="CP157484">
    <property type="protein sequence ID" value="XBO40128.1"/>
    <property type="molecule type" value="Genomic_DNA"/>
</dbReference>
<dbReference type="AlphaFoldDB" id="A0AAU7JIP4"/>